<feature type="transmembrane region" description="Helical" evidence="9">
    <location>
        <begin position="155"/>
        <end position="175"/>
    </location>
</feature>
<evidence type="ECO:0000313" key="10">
    <source>
        <dbReference type="EMBL" id="RDE18401.1"/>
    </source>
</evidence>
<feature type="transmembrane region" description="Helical" evidence="9">
    <location>
        <begin position="357"/>
        <end position="375"/>
    </location>
</feature>
<evidence type="ECO:0000256" key="4">
    <source>
        <dbReference type="ARBA" id="ARBA00022692"/>
    </source>
</evidence>
<sequence>MHPLDLAGLAFYFVLLIVIGYLSSRRVKTSEDFAVAGNRITWPILFATLAASFLGGGASMGRAGKSFTDGYVFMFVAAAFPIATVLTGLYVAPKLKRYVGAHTVGDVMAHHYGAPSRLFTGLFSMIYCIGILGAQALAIGTVFNAILGVEVSTGILLGMAVVLLYSTLGGMWAVIQTDVLQFLMLALFVPLTLLIGVQQVGGAEALIERLPEAHFSIMGDYSVGLFVSLFIAYLLGETLVPPYTQRALAAPDARNAKWGYSLAGGFGFLFYFCTATIGLVALVLFPDISPDRALPELVRTALPVGITGLVLAALLAVVMSTADSYLNSSAVVFVRDIYQSFIDPDVDERKRLWIERGVNLGIGIGAVLFALYATSIIDALLLSYALWAPTVLIPFVAAVVWDLNCKRAALAAMLAGALVTIVWKWGPLDLQALTGMTALIAGVLTNIVVFVGVYRLARVPIPGAALGEER</sequence>
<keyword evidence="4 9" id="KW-0812">Transmembrane</keyword>
<dbReference type="GO" id="GO:0015293">
    <property type="term" value="F:symporter activity"/>
    <property type="evidence" value="ECO:0007669"/>
    <property type="project" value="UniProtKB-KW"/>
</dbReference>
<feature type="transmembrane region" description="Helical" evidence="9">
    <location>
        <begin position="6"/>
        <end position="23"/>
    </location>
</feature>
<evidence type="ECO:0000313" key="11">
    <source>
        <dbReference type="Proteomes" id="UP000253769"/>
    </source>
</evidence>
<dbReference type="CDD" id="cd10322">
    <property type="entry name" value="SLC5sbd"/>
    <property type="match status" value="1"/>
</dbReference>
<reference evidence="10 11" key="1">
    <citation type="submission" date="2018-07" db="EMBL/GenBank/DDBJ databases">
        <title>Motiliproteus coralliicola sp. nov., a bacterium isolated from Coral.</title>
        <authorList>
            <person name="Wang G."/>
        </authorList>
    </citation>
    <scope>NUCLEOTIDE SEQUENCE [LARGE SCALE GENOMIC DNA]</scope>
    <source>
        <strain evidence="10 11">C34</strain>
    </source>
</reference>
<evidence type="ECO:0000256" key="5">
    <source>
        <dbReference type="ARBA" id="ARBA00022847"/>
    </source>
</evidence>
<dbReference type="PANTHER" id="PTHR48086:SF7">
    <property type="entry name" value="SODIUM-SOLUTE SYMPORTER-RELATED"/>
    <property type="match status" value="1"/>
</dbReference>
<dbReference type="GO" id="GO:0005886">
    <property type="term" value="C:plasma membrane"/>
    <property type="evidence" value="ECO:0007669"/>
    <property type="project" value="TreeGrafter"/>
</dbReference>
<feature type="transmembrane region" description="Helical" evidence="9">
    <location>
        <begin position="70"/>
        <end position="92"/>
    </location>
</feature>
<keyword evidence="7 9" id="KW-0472">Membrane</keyword>
<feature type="transmembrane region" description="Helical" evidence="9">
    <location>
        <begin position="260"/>
        <end position="285"/>
    </location>
</feature>
<evidence type="ECO:0000256" key="2">
    <source>
        <dbReference type="ARBA" id="ARBA00006434"/>
    </source>
</evidence>
<keyword evidence="3" id="KW-0813">Transport</keyword>
<dbReference type="InterPro" id="IPR001734">
    <property type="entry name" value="Na/solute_symporter"/>
</dbReference>
<evidence type="ECO:0000256" key="9">
    <source>
        <dbReference type="SAM" id="Phobius"/>
    </source>
</evidence>
<evidence type="ECO:0000256" key="3">
    <source>
        <dbReference type="ARBA" id="ARBA00022448"/>
    </source>
</evidence>
<feature type="transmembrane region" description="Helical" evidence="9">
    <location>
        <begin position="118"/>
        <end position="143"/>
    </location>
</feature>
<dbReference type="OrthoDB" id="9803348at2"/>
<protein>
    <submittedName>
        <fullName evidence="10">Sodium:solute symporter family protein</fullName>
    </submittedName>
</protein>
<dbReference type="EMBL" id="QQOH01000005">
    <property type="protein sequence ID" value="RDE18401.1"/>
    <property type="molecule type" value="Genomic_DNA"/>
</dbReference>
<dbReference type="RefSeq" id="WP_114696978.1">
    <property type="nucleotide sequence ID" value="NZ_QQOH01000005.1"/>
</dbReference>
<keyword evidence="5" id="KW-0769">Symport</keyword>
<feature type="transmembrane region" description="Helical" evidence="9">
    <location>
        <begin position="381"/>
        <end position="401"/>
    </location>
</feature>
<dbReference type="InterPro" id="IPR038377">
    <property type="entry name" value="Na/Glc_symporter_sf"/>
</dbReference>
<name>A0A369WAT3_9GAMM</name>
<dbReference type="Gene3D" id="1.20.1730.10">
    <property type="entry name" value="Sodium/glucose cotransporter"/>
    <property type="match status" value="1"/>
</dbReference>
<comment type="similarity">
    <text evidence="2 8">Belongs to the sodium:solute symporter (SSF) (TC 2.A.21) family.</text>
</comment>
<dbReference type="InterPro" id="IPR050277">
    <property type="entry name" value="Sodium:Solute_Symporter"/>
</dbReference>
<proteinExistence type="inferred from homology"/>
<feature type="transmembrane region" description="Helical" evidence="9">
    <location>
        <begin position="408"/>
        <end position="426"/>
    </location>
</feature>
<comment type="caution">
    <text evidence="10">The sequence shown here is derived from an EMBL/GenBank/DDBJ whole genome shotgun (WGS) entry which is preliminary data.</text>
</comment>
<comment type="subcellular location">
    <subcellularLocation>
        <location evidence="1">Membrane</location>
        <topology evidence="1">Multi-pass membrane protein</topology>
    </subcellularLocation>
</comment>
<keyword evidence="11" id="KW-1185">Reference proteome</keyword>
<evidence type="ECO:0000256" key="1">
    <source>
        <dbReference type="ARBA" id="ARBA00004141"/>
    </source>
</evidence>
<feature type="transmembrane region" description="Helical" evidence="9">
    <location>
        <begin position="44"/>
        <end position="64"/>
    </location>
</feature>
<dbReference type="Proteomes" id="UP000253769">
    <property type="component" value="Unassembled WGS sequence"/>
</dbReference>
<evidence type="ECO:0000256" key="8">
    <source>
        <dbReference type="RuleBase" id="RU362091"/>
    </source>
</evidence>
<dbReference type="PANTHER" id="PTHR48086">
    <property type="entry name" value="SODIUM/PROLINE SYMPORTER-RELATED"/>
    <property type="match status" value="1"/>
</dbReference>
<evidence type="ECO:0000256" key="6">
    <source>
        <dbReference type="ARBA" id="ARBA00022989"/>
    </source>
</evidence>
<organism evidence="10 11">
    <name type="scientific">Motiliproteus coralliicola</name>
    <dbReference type="NCBI Taxonomy" id="2283196"/>
    <lineage>
        <taxon>Bacteria</taxon>
        <taxon>Pseudomonadati</taxon>
        <taxon>Pseudomonadota</taxon>
        <taxon>Gammaproteobacteria</taxon>
        <taxon>Oceanospirillales</taxon>
        <taxon>Oceanospirillaceae</taxon>
        <taxon>Motiliproteus</taxon>
    </lineage>
</organism>
<gene>
    <name evidence="10" type="ORF">DV711_17270</name>
</gene>
<feature type="transmembrane region" description="Helical" evidence="9">
    <location>
        <begin position="221"/>
        <end position="240"/>
    </location>
</feature>
<feature type="transmembrane region" description="Helical" evidence="9">
    <location>
        <begin position="432"/>
        <end position="454"/>
    </location>
</feature>
<accession>A0A369WAT3</accession>
<dbReference type="PROSITE" id="PS50283">
    <property type="entry name" value="NA_SOLUT_SYMP_3"/>
    <property type="match status" value="1"/>
</dbReference>
<dbReference type="AlphaFoldDB" id="A0A369WAT3"/>
<feature type="transmembrane region" description="Helical" evidence="9">
    <location>
        <begin position="182"/>
        <end position="201"/>
    </location>
</feature>
<dbReference type="Pfam" id="PF00474">
    <property type="entry name" value="SSF"/>
    <property type="match status" value="1"/>
</dbReference>
<evidence type="ECO:0000256" key="7">
    <source>
        <dbReference type="ARBA" id="ARBA00023136"/>
    </source>
</evidence>
<keyword evidence="6 9" id="KW-1133">Transmembrane helix</keyword>
<feature type="transmembrane region" description="Helical" evidence="9">
    <location>
        <begin position="297"/>
        <end position="318"/>
    </location>
</feature>